<dbReference type="eggNOG" id="COG0566">
    <property type="taxonomic scope" value="Bacteria"/>
</dbReference>
<evidence type="ECO:0000256" key="3">
    <source>
        <dbReference type="ARBA" id="ARBA00022679"/>
    </source>
</evidence>
<dbReference type="Gene3D" id="3.30.1330.30">
    <property type="match status" value="1"/>
</dbReference>
<gene>
    <name evidence="5" type="ORF">Theth_0075</name>
</gene>
<proteinExistence type="inferred from homology"/>
<dbReference type="Pfam" id="PF08032">
    <property type="entry name" value="SpoU_sub_bind"/>
    <property type="match status" value="1"/>
</dbReference>
<dbReference type="PATRIC" id="fig|688269.3.peg.76"/>
<accession>F7YWR4</accession>
<dbReference type="SUPFAM" id="SSF55315">
    <property type="entry name" value="L30e-like"/>
    <property type="match status" value="1"/>
</dbReference>
<feature type="domain" description="RNA 2-O ribose methyltransferase substrate binding" evidence="4">
    <location>
        <begin position="2"/>
        <end position="75"/>
    </location>
</feature>
<dbReference type="InterPro" id="IPR029028">
    <property type="entry name" value="Alpha/beta_knot_MTases"/>
</dbReference>
<sequence>MIVYGKSVLDEVLRTRYPVRKIYLSEEKAKKFALLEQQLKKLGYPYEYTSKKNLEKLCQEEKNQGIAIDLDFKYSDESALTGNLIVMLDHITDPHNFGAIIRTAVGAGVNAIVIPKDRSVKVTPAVVKVSAGTVLRMPIVIVTNLVQTIEKLKKKGYWIYGADVGGKNLYEEKFTAPICVVFGNEGEGLSRLVKESCDQLIAIPMKSSIDSLNVAVSAGIILFEIARQIG</sequence>
<dbReference type="SUPFAM" id="SSF75217">
    <property type="entry name" value="alpha/beta knot"/>
    <property type="match status" value="1"/>
</dbReference>
<dbReference type="InterPro" id="IPR013123">
    <property type="entry name" value="SpoU_subst-bd"/>
</dbReference>
<dbReference type="Pfam" id="PF00588">
    <property type="entry name" value="SpoU_methylase"/>
    <property type="match status" value="1"/>
</dbReference>
<dbReference type="GO" id="GO:0032259">
    <property type="term" value="P:methylation"/>
    <property type="evidence" value="ECO:0007669"/>
    <property type="project" value="UniProtKB-KW"/>
</dbReference>
<name>F7YWR4_9THEM</name>
<keyword evidence="6" id="KW-1185">Reference proteome</keyword>
<dbReference type="GO" id="GO:0003723">
    <property type="term" value="F:RNA binding"/>
    <property type="evidence" value="ECO:0007669"/>
    <property type="project" value="InterPro"/>
</dbReference>
<protein>
    <submittedName>
        <fullName evidence="5">RNA methyltransferase, TrmH family, group 3</fullName>
    </submittedName>
</protein>
<keyword evidence="2 5" id="KW-0489">Methyltransferase</keyword>
<keyword evidence="3 5" id="KW-0808">Transferase</keyword>
<reference evidence="5 6" key="1">
    <citation type="submission" date="2010-11" db="EMBL/GenBank/DDBJ databases">
        <title>The complete genome of Thermotoga thermarum DSM 5069.</title>
        <authorList>
            <consortium name="US DOE Joint Genome Institute (JGI-PGF)"/>
            <person name="Lucas S."/>
            <person name="Copeland A."/>
            <person name="Lapidus A."/>
            <person name="Bruce D."/>
            <person name="Goodwin L."/>
            <person name="Pitluck S."/>
            <person name="Kyrpides N."/>
            <person name="Mavromatis K."/>
            <person name="Ivanova N."/>
            <person name="Zeytun A."/>
            <person name="Brettin T."/>
            <person name="Detter J.C."/>
            <person name="Tapia R."/>
            <person name="Han C."/>
            <person name="Land M."/>
            <person name="Hauser L."/>
            <person name="Markowitz V."/>
            <person name="Cheng J.-F."/>
            <person name="Hugenholtz P."/>
            <person name="Woyke T."/>
            <person name="Wu D."/>
            <person name="Spring S."/>
            <person name="Schroeder M."/>
            <person name="Brambilla E."/>
            <person name="Klenk H.-P."/>
            <person name="Eisen J.A."/>
        </authorList>
    </citation>
    <scope>NUCLEOTIDE SEQUENCE [LARGE SCALE GENOMIC DNA]</scope>
    <source>
        <strain evidence="5 6">DSM 5069</strain>
    </source>
</reference>
<dbReference type="GO" id="GO:0005829">
    <property type="term" value="C:cytosol"/>
    <property type="evidence" value="ECO:0007669"/>
    <property type="project" value="TreeGrafter"/>
</dbReference>
<dbReference type="EMBL" id="CP002351">
    <property type="protein sequence ID" value="AEH50181.1"/>
    <property type="molecule type" value="Genomic_DNA"/>
</dbReference>
<dbReference type="Gene3D" id="3.40.1280.10">
    <property type="match status" value="1"/>
</dbReference>
<dbReference type="PANTHER" id="PTHR46429:SF1">
    <property type="entry name" value="23S RRNA (GUANOSINE-2'-O-)-METHYLTRANSFERASE RLMB"/>
    <property type="match status" value="1"/>
</dbReference>
<dbReference type="GO" id="GO:0006396">
    <property type="term" value="P:RNA processing"/>
    <property type="evidence" value="ECO:0007669"/>
    <property type="project" value="InterPro"/>
</dbReference>
<evidence type="ECO:0000256" key="2">
    <source>
        <dbReference type="ARBA" id="ARBA00022603"/>
    </source>
</evidence>
<dbReference type="InterPro" id="IPR001537">
    <property type="entry name" value="SpoU_MeTrfase"/>
</dbReference>
<dbReference type="GO" id="GO:0008173">
    <property type="term" value="F:RNA methyltransferase activity"/>
    <property type="evidence" value="ECO:0007669"/>
    <property type="project" value="InterPro"/>
</dbReference>
<dbReference type="InterPro" id="IPR029064">
    <property type="entry name" value="Ribosomal_eL30-like_sf"/>
</dbReference>
<dbReference type="KEGG" id="tta:Theth_0075"/>
<dbReference type="OrthoDB" id="9794400at2"/>
<evidence type="ECO:0000259" key="4">
    <source>
        <dbReference type="SMART" id="SM00967"/>
    </source>
</evidence>
<dbReference type="InterPro" id="IPR004441">
    <property type="entry name" value="rRNA_MeTrfase_TrmH"/>
</dbReference>
<dbReference type="RefSeq" id="WP_013931405.1">
    <property type="nucleotide sequence ID" value="NC_015707.1"/>
</dbReference>
<evidence type="ECO:0000313" key="6">
    <source>
        <dbReference type="Proteomes" id="UP000006804"/>
    </source>
</evidence>
<dbReference type="CDD" id="cd18103">
    <property type="entry name" value="SpoU-like_RlmB"/>
    <property type="match status" value="1"/>
</dbReference>
<dbReference type="SMART" id="SM00967">
    <property type="entry name" value="SpoU_sub_bind"/>
    <property type="match status" value="1"/>
</dbReference>
<dbReference type="STRING" id="688269.Theth_0075"/>
<evidence type="ECO:0000313" key="5">
    <source>
        <dbReference type="EMBL" id="AEH50181.1"/>
    </source>
</evidence>
<comment type="similarity">
    <text evidence="1">Belongs to the class IV-like SAM-binding methyltransferase superfamily. RNA methyltransferase TrmH family.</text>
</comment>
<evidence type="ECO:0000256" key="1">
    <source>
        <dbReference type="ARBA" id="ARBA00007228"/>
    </source>
</evidence>
<dbReference type="Proteomes" id="UP000006804">
    <property type="component" value="Chromosome"/>
</dbReference>
<dbReference type="NCBIfam" id="TIGR00186">
    <property type="entry name" value="rRNA_methyl_3"/>
    <property type="match status" value="1"/>
</dbReference>
<dbReference type="PANTHER" id="PTHR46429">
    <property type="entry name" value="23S RRNA (GUANOSINE-2'-O-)-METHYLTRANSFERASE RLMB"/>
    <property type="match status" value="1"/>
</dbReference>
<dbReference type="FunFam" id="3.40.1280.10:FF:000008">
    <property type="entry name" value="Group 3 RNA methyltransferase TrmH"/>
    <property type="match status" value="1"/>
</dbReference>
<dbReference type="InterPro" id="IPR029026">
    <property type="entry name" value="tRNA_m1G_MTases_N"/>
</dbReference>
<dbReference type="AlphaFoldDB" id="F7YWR4"/>
<dbReference type="HOGENOM" id="CLU_021322_0_1_0"/>
<organism evidence="5 6">
    <name type="scientific">Pseudothermotoga thermarum DSM 5069</name>
    <dbReference type="NCBI Taxonomy" id="688269"/>
    <lineage>
        <taxon>Bacteria</taxon>
        <taxon>Thermotogati</taxon>
        <taxon>Thermotogota</taxon>
        <taxon>Thermotogae</taxon>
        <taxon>Thermotogales</taxon>
        <taxon>Thermotogaceae</taxon>
        <taxon>Pseudothermotoga</taxon>
    </lineage>
</organism>